<dbReference type="PANTHER" id="PTHR32024:SF1">
    <property type="entry name" value="KTR SYSTEM POTASSIUM UPTAKE PROTEIN B"/>
    <property type="match status" value="1"/>
</dbReference>
<accession>A0A9W5VX72</accession>
<evidence type="ECO:0000256" key="2">
    <source>
        <dbReference type="ARBA" id="ARBA00022448"/>
    </source>
</evidence>
<keyword evidence="7 8" id="KW-0472">Membrane</keyword>
<name>A0A9W5VX72_9ACTO</name>
<gene>
    <name evidence="9" type="ORF">HMPREF9238_01401</name>
</gene>
<dbReference type="GO" id="GO:0008324">
    <property type="term" value="F:monoatomic cation transmembrane transporter activity"/>
    <property type="evidence" value="ECO:0007669"/>
    <property type="project" value="InterPro"/>
</dbReference>
<feature type="transmembrane region" description="Helical" evidence="8">
    <location>
        <begin position="165"/>
        <end position="182"/>
    </location>
</feature>
<feature type="transmembrane region" description="Helical" evidence="8">
    <location>
        <begin position="33"/>
        <end position="53"/>
    </location>
</feature>
<evidence type="ECO:0000256" key="4">
    <source>
        <dbReference type="ARBA" id="ARBA00022692"/>
    </source>
</evidence>
<dbReference type="Pfam" id="PF02386">
    <property type="entry name" value="TrkH"/>
    <property type="match status" value="1"/>
</dbReference>
<evidence type="ECO:0000256" key="7">
    <source>
        <dbReference type="ARBA" id="ARBA00023136"/>
    </source>
</evidence>
<evidence type="ECO:0008006" key="11">
    <source>
        <dbReference type="Google" id="ProtNLM"/>
    </source>
</evidence>
<keyword evidence="10" id="KW-1185">Reference proteome</keyword>
<evidence type="ECO:0000256" key="5">
    <source>
        <dbReference type="ARBA" id="ARBA00022989"/>
    </source>
</evidence>
<dbReference type="PANTHER" id="PTHR32024">
    <property type="entry name" value="TRK SYSTEM POTASSIUM UPTAKE PROTEIN TRKG-RELATED"/>
    <property type="match status" value="1"/>
</dbReference>
<dbReference type="Proteomes" id="UP000014387">
    <property type="component" value="Unassembled WGS sequence"/>
</dbReference>
<dbReference type="InterPro" id="IPR003445">
    <property type="entry name" value="Cat_transpt"/>
</dbReference>
<dbReference type="GO" id="GO:0005886">
    <property type="term" value="C:plasma membrane"/>
    <property type="evidence" value="ECO:0007669"/>
    <property type="project" value="UniProtKB-SubCell"/>
</dbReference>
<evidence type="ECO:0000256" key="3">
    <source>
        <dbReference type="ARBA" id="ARBA00022475"/>
    </source>
</evidence>
<dbReference type="EMBL" id="AGWN01000001">
    <property type="protein sequence ID" value="EPD31624.1"/>
    <property type="molecule type" value="Genomic_DNA"/>
</dbReference>
<feature type="transmembrane region" description="Helical" evidence="8">
    <location>
        <begin position="268"/>
        <end position="287"/>
    </location>
</feature>
<keyword evidence="4 8" id="KW-0812">Transmembrane</keyword>
<feature type="transmembrane region" description="Helical" evidence="8">
    <location>
        <begin position="337"/>
        <end position="366"/>
    </location>
</feature>
<feature type="transmembrane region" description="Helical" evidence="8">
    <location>
        <begin position="441"/>
        <end position="467"/>
    </location>
</feature>
<evidence type="ECO:0000256" key="8">
    <source>
        <dbReference type="SAM" id="Phobius"/>
    </source>
</evidence>
<evidence type="ECO:0000313" key="9">
    <source>
        <dbReference type="EMBL" id="EPD31624.1"/>
    </source>
</evidence>
<organism evidence="9 10">
    <name type="scientific">Gleimia europaea ACS-120-V-Col10b</name>
    <dbReference type="NCBI Taxonomy" id="883069"/>
    <lineage>
        <taxon>Bacteria</taxon>
        <taxon>Bacillati</taxon>
        <taxon>Actinomycetota</taxon>
        <taxon>Actinomycetes</taxon>
        <taxon>Actinomycetales</taxon>
        <taxon>Actinomycetaceae</taxon>
        <taxon>Gleimia</taxon>
    </lineage>
</organism>
<protein>
    <recommendedName>
        <fullName evidence="11">TrkH family potassium uptake protein</fullName>
    </recommendedName>
</protein>
<dbReference type="GO" id="GO:0030001">
    <property type="term" value="P:metal ion transport"/>
    <property type="evidence" value="ECO:0007669"/>
    <property type="project" value="UniProtKB-ARBA"/>
</dbReference>
<reference evidence="9 10" key="1">
    <citation type="submission" date="2013-05" db="EMBL/GenBank/DDBJ databases">
        <title>The Genome Sequence of Actinomyces europaeus ACS-120-V-COL10B.</title>
        <authorList>
            <consortium name="The Broad Institute Genomics Platform"/>
            <person name="Earl A."/>
            <person name="Ward D."/>
            <person name="Feldgarden M."/>
            <person name="Gevers D."/>
            <person name="Saerens B."/>
            <person name="Vaneechoutte M."/>
            <person name="Walker B."/>
            <person name="Young S."/>
            <person name="Zeng Q."/>
            <person name="Gargeya S."/>
            <person name="Fitzgerald M."/>
            <person name="Haas B."/>
            <person name="Abouelleil A."/>
            <person name="Allen A.W."/>
            <person name="Alvarado L."/>
            <person name="Arachchi H.M."/>
            <person name="Berlin A.M."/>
            <person name="Chapman S.B."/>
            <person name="Gainer-Dewar J."/>
            <person name="Goldberg J."/>
            <person name="Griggs A."/>
            <person name="Gujja S."/>
            <person name="Hansen M."/>
            <person name="Howarth C."/>
            <person name="Imamovic A."/>
            <person name="Ireland A."/>
            <person name="Larimer J."/>
            <person name="McCowan C."/>
            <person name="Murphy C."/>
            <person name="Pearson M."/>
            <person name="Poon T.W."/>
            <person name="Priest M."/>
            <person name="Roberts A."/>
            <person name="Saif S."/>
            <person name="Shea T."/>
            <person name="Sisk P."/>
            <person name="Sykes S."/>
            <person name="Wortman J."/>
            <person name="Nusbaum C."/>
            <person name="Birren B."/>
        </authorList>
    </citation>
    <scope>NUCLEOTIDE SEQUENCE [LARGE SCALE GENOMIC DNA]</scope>
    <source>
        <strain evidence="9 10">ACS-120-V-Col10b</strain>
    </source>
</reference>
<keyword evidence="2" id="KW-0813">Transport</keyword>
<keyword evidence="6" id="KW-0406">Ion transport</keyword>
<comment type="subcellular location">
    <subcellularLocation>
        <location evidence="1">Cell membrane</location>
        <topology evidence="1">Multi-pass membrane protein</topology>
    </subcellularLocation>
</comment>
<comment type="caution">
    <text evidence="9">The sequence shown here is derived from an EMBL/GenBank/DDBJ whole genome shotgun (WGS) entry which is preliminary data.</text>
</comment>
<evidence type="ECO:0000256" key="6">
    <source>
        <dbReference type="ARBA" id="ARBA00023065"/>
    </source>
</evidence>
<keyword evidence="5 8" id="KW-1133">Transmembrane helix</keyword>
<dbReference type="RefSeq" id="WP_016444734.1">
    <property type="nucleotide sequence ID" value="NZ_KE150266.1"/>
</dbReference>
<evidence type="ECO:0000313" key="10">
    <source>
        <dbReference type="Proteomes" id="UP000014387"/>
    </source>
</evidence>
<feature type="transmembrane region" description="Helical" evidence="8">
    <location>
        <begin position="387"/>
        <end position="410"/>
    </location>
</feature>
<feature type="transmembrane region" description="Helical" evidence="8">
    <location>
        <begin position="110"/>
        <end position="135"/>
    </location>
</feature>
<feature type="transmembrane region" description="Helical" evidence="8">
    <location>
        <begin position="73"/>
        <end position="98"/>
    </location>
</feature>
<proteinExistence type="predicted"/>
<dbReference type="AlphaFoldDB" id="A0A9W5VX72"/>
<evidence type="ECO:0000256" key="1">
    <source>
        <dbReference type="ARBA" id="ARBA00004651"/>
    </source>
</evidence>
<sequence>MLGIKAKMIGEQNAREQRRAEVRSPGFYPARMALLGLGIAISVGTVLLMLPIARSGAPMWPGNVPVAVVGPSIYGGAPLSVALFTATSATCVTGLIVVDTATYWSTFGHAVIAILIEIGGVGAMTFAALLAVYVAHRLSLSQRLVVAQITGALTMSDMRGFVRRIVRMAIIVQAFFAIPLVIDFYLRSKSLGEALQWGVFFSVSAFNNAGFSLETDSLIPFATDPFIILPISMLIVIGGLGFPVLAEIVHAFKTRKKRPWSWSLNARLVIHGTIGLILTGWLLIALLEWGNLSQAGHYTGADKLLITLFSAISPRTAGFNSMDIASQSDVTWLVTDILMFIGAGPAGTAGGVKVTTVLVLVFLVLTEIRAGQAVQLFGSRIGRSTQRAAITVLMISFSLVVSATAIIMLLTPWGMDPILYEVISALSTVGLTTGITPQLPIAAQLIICMLMFFGRVGPVAVATVLTIRPDTKLYELPKERPIIG</sequence>
<keyword evidence="3" id="KW-1003">Cell membrane</keyword>
<feature type="transmembrane region" description="Helical" evidence="8">
    <location>
        <begin position="225"/>
        <end position="248"/>
    </location>
</feature>
<feature type="transmembrane region" description="Helical" evidence="8">
    <location>
        <begin position="194"/>
        <end position="213"/>
    </location>
</feature>